<evidence type="ECO:0000256" key="1">
    <source>
        <dbReference type="SAM" id="Phobius"/>
    </source>
</evidence>
<dbReference type="Pfam" id="PF01944">
    <property type="entry name" value="SpoIIM"/>
    <property type="match status" value="1"/>
</dbReference>
<accession>A0ABW0R8I4</accession>
<keyword evidence="1" id="KW-0472">Membrane</keyword>
<dbReference type="RefSeq" id="WP_378113635.1">
    <property type="nucleotide sequence ID" value="NZ_JBHSNC010000056.1"/>
</dbReference>
<evidence type="ECO:0000313" key="3">
    <source>
        <dbReference type="Proteomes" id="UP001596108"/>
    </source>
</evidence>
<evidence type="ECO:0000313" key="2">
    <source>
        <dbReference type="EMBL" id="MFC5531669.1"/>
    </source>
</evidence>
<keyword evidence="3" id="KW-1185">Reference proteome</keyword>
<feature type="transmembrane region" description="Helical" evidence="1">
    <location>
        <begin position="135"/>
        <end position="156"/>
    </location>
</feature>
<reference evidence="3" key="1">
    <citation type="journal article" date="2019" name="Int. J. Syst. Evol. Microbiol.">
        <title>The Global Catalogue of Microorganisms (GCM) 10K type strain sequencing project: providing services to taxonomists for standard genome sequencing and annotation.</title>
        <authorList>
            <consortium name="The Broad Institute Genomics Platform"/>
            <consortium name="The Broad Institute Genome Sequencing Center for Infectious Disease"/>
            <person name="Wu L."/>
            <person name="Ma J."/>
        </authorList>
    </citation>
    <scope>NUCLEOTIDE SEQUENCE [LARGE SCALE GENOMIC DNA]</scope>
    <source>
        <strain evidence="3">CGMCC 1.18578</strain>
    </source>
</reference>
<name>A0ABW0R8I4_9BACL</name>
<protein>
    <submittedName>
        <fullName evidence="2">Stage II sporulation protein M</fullName>
    </submittedName>
</protein>
<keyword evidence="1" id="KW-1133">Transmembrane helix</keyword>
<dbReference type="NCBIfam" id="TIGR02831">
    <property type="entry name" value="spo_II_M"/>
    <property type="match status" value="1"/>
</dbReference>
<gene>
    <name evidence="2" type="primary">spoIIM</name>
    <name evidence="2" type="ORF">ACFPQ4_19820</name>
</gene>
<feature type="transmembrane region" description="Helical" evidence="1">
    <location>
        <begin position="168"/>
        <end position="191"/>
    </location>
</feature>
<feature type="transmembrane region" description="Helical" evidence="1">
    <location>
        <begin position="79"/>
        <end position="99"/>
    </location>
</feature>
<dbReference type="PIRSF" id="PIRSF038973">
    <property type="entry name" value="SpoIIM"/>
    <property type="match status" value="1"/>
</dbReference>
<keyword evidence="1" id="KW-0812">Transmembrane</keyword>
<feature type="transmembrane region" description="Helical" evidence="1">
    <location>
        <begin position="106"/>
        <end position="129"/>
    </location>
</feature>
<organism evidence="2 3">
    <name type="scientific">Cohnella yongneupensis</name>
    <dbReference type="NCBI Taxonomy" id="425006"/>
    <lineage>
        <taxon>Bacteria</taxon>
        <taxon>Bacillati</taxon>
        <taxon>Bacillota</taxon>
        <taxon>Bacilli</taxon>
        <taxon>Bacillales</taxon>
        <taxon>Paenibacillaceae</taxon>
        <taxon>Cohnella</taxon>
    </lineage>
</organism>
<dbReference type="EMBL" id="JBHSNC010000056">
    <property type="protein sequence ID" value="MFC5531669.1"/>
    <property type="molecule type" value="Genomic_DNA"/>
</dbReference>
<dbReference type="Proteomes" id="UP001596108">
    <property type="component" value="Unassembled WGS sequence"/>
</dbReference>
<sequence length="216" mass="23878">MKLRLWNMSARDNLNLYVFMGVLVVVGAVFGVLLASALTLDQQQELADQMGIYMSTVRHADQFNHAAAFWDSFLFYGKWLGLIWLLGLSVIGLPLVLVLDFLKGMLIGFAVALLVQQLAWKGVFFFMASTAFQNAIVVPALVIASVSASRFAYFIVRERLFRRKGQLLPPFLAHTAVTGLMLVLLLCASLYEAFVAPLLLAHVTPVVDPSVTDALR</sequence>
<dbReference type="InterPro" id="IPR014196">
    <property type="entry name" value="SpoIIM"/>
</dbReference>
<proteinExistence type="predicted"/>
<feature type="transmembrane region" description="Helical" evidence="1">
    <location>
        <begin position="16"/>
        <end position="40"/>
    </location>
</feature>
<comment type="caution">
    <text evidence="2">The sequence shown here is derived from an EMBL/GenBank/DDBJ whole genome shotgun (WGS) entry which is preliminary data.</text>
</comment>
<dbReference type="InterPro" id="IPR002798">
    <property type="entry name" value="SpoIIM-like"/>
</dbReference>